<dbReference type="EMBL" id="JBBUTG010000002">
    <property type="protein sequence ID" value="MEK8030054.1"/>
    <property type="molecule type" value="Genomic_DNA"/>
</dbReference>
<accession>A0ABU9BJB5</accession>
<evidence type="ECO:0000256" key="1">
    <source>
        <dbReference type="ARBA" id="ARBA00023239"/>
    </source>
</evidence>
<dbReference type="Proteomes" id="UP001371218">
    <property type="component" value="Unassembled WGS sequence"/>
</dbReference>
<keyword evidence="1" id="KW-0456">Lyase</keyword>
<name>A0ABU9BJB5_9BURK</name>
<protein>
    <submittedName>
        <fullName evidence="3">Amidohydrolase family protein</fullName>
    </submittedName>
</protein>
<dbReference type="InterPro" id="IPR006680">
    <property type="entry name" value="Amidohydro-rel"/>
</dbReference>
<sequence length="348" mass="40182">MADFARVPKIDAHVHLHGTLPQCLATARRDGFRLLTINAEAPDFPGLDEQQRDAVALAQAHPEQVAWVVSLPFEGFESTTWWLATEARLQRARALGAQGVKVWKNLGLSLRDSQGRAVLIDDERLRPLFDLLDQDGWVLLGHQAEPRNAWLPLAQMTTRGDREYFATHPQYHLAQHPEWPDQARQLAARDHLLRRHPRLRYVGVHLASLEWSVARLAEFLDRFPQATVDLAARMSHLQHQAIDHHDEVRAFMLRYQDRLLYGTDLSVAEGQRDAEVAAEAHATWRADWRFLVTREWQRHADLPARFRGLDLPATVIDKLYRRNAERVFPAAWSRAWRYDRSGEETTPR</sequence>
<dbReference type="SUPFAM" id="SSF51556">
    <property type="entry name" value="Metallo-dependent hydrolases"/>
    <property type="match status" value="1"/>
</dbReference>
<dbReference type="RefSeq" id="WP_341424410.1">
    <property type="nucleotide sequence ID" value="NZ_JBBUTG010000002.1"/>
</dbReference>
<reference evidence="3 4" key="1">
    <citation type="submission" date="2024-04" db="EMBL/GenBank/DDBJ databases">
        <title>Novel species of the genus Ideonella isolated from streams.</title>
        <authorList>
            <person name="Lu H."/>
        </authorList>
    </citation>
    <scope>NUCLEOTIDE SEQUENCE [LARGE SCALE GENOMIC DNA]</scope>
    <source>
        <strain evidence="3 4">DXS29W</strain>
    </source>
</reference>
<dbReference type="Gene3D" id="3.20.20.140">
    <property type="entry name" value="Metal-dependent hydrolases"/>
    <property type="match status" value="1"/>
</dbReference>
<gene>
    <name evidence="3" type="ORF">AACH06_04400</name>
</gene>
<organism evidence="3 4">
    <name type="scientific">Ideonella lacteola</name>
    <dbReference type="NCBI Taxonomy" id="2984193"/>
    <lineage>
        <taxon>Bacteria</taxon>
        <taxon>Pseudomonadati</taxon>
        <taxon>Pseudomonadota</taxon>
        <taxon>Betaproteobacteria</taxon>
        <taxon>Burkholderiales</taxon>
        <taxon>Sphaerotilaceae</taxon>
        <taxon>Ideonella</taxon>
    </lineage>
</organism>
<dbReference type="PANTHER" id="PTHR21240">
    <property type="entry name" value="2-AMINO-3-CARBOXYLMUCONATE-6-SEMIALDEHYDE DECARBOXYLASE"/>
    <property type="match status" value="1"/>
</dbReference>
<evidence type="ECO:0000259" key="2">
    <source>
        <dbReference type="Pfam" id="PF04909"/>
    </source>
</evidence>
<comment type="caution">
    <text evidence="3">The sequence shown here is derived from an EMBL/GenBank/DDBJ whole genome shotgun (WGS) entry which is preliminary data.</text>
</comment>
<proteinExistence type="predicted"/>
<dbReference type="InterPro" id="IPR032465">
    <property type="entry name" value="ACMSD"/>
</dbReference>
<feature type="domain" description="Amidohydrolase-related" evidence="2">
    <location>
        <begin position="10"/>
        <end position="329"/>
    </location>
</feature>
<dbReference type="Pfam" id="PF04909">
    <property type="entry name" value="Amidohydro_2"/>
    <property type="match status" value="1"/>
</dbReference>
<dbReference type="PANTHER" id="PTHR21240:SF28">
    <property type="entry name" value="ISO-OROTATE DECARBOXYLASE (EUROFUNG)"/>
    <property type="match status" value="1"/>
</dbReference>
<evidence type="ECO:0000313" key="4">
    <source>
        <dbReference type="Proteomes" id="UP001371218"/>
    </source>
</evidence>
<keyword evidence="4" id="KW-1185">Reference proteome</keyword>
<dbReference type="InterPro" id="IPR032466">
    <property type="entry name" value="Metal_Hydrolase"/>
</dbReference>
<evidence type="ECO:0000313" key="3">
    <source>
        <dbReference type="EMBL" id="MEK8030054.1"/>
    </source>
</evidence>